<dbReference type="OrthoDB" id="15200at2"/>
<accession>H8Z684</accession>
<reference evidence="2 3" key="2">
    <citation type="submission" date="2011-11" db="EMBL/GenBank/DDBJ databases">
        <authorList>
            <consortium name="US DOE Joint Genome Institute"/>
            <person name="Lucas S."/>
            <person name="Han J."/>
            <person name="Lapidus A."/>
            <person name="Cheng J.-F."/>
            <person name="Goodwin L."/>
            <person name="Pitluck S."/>
            <person name="Peters L."/>
            <person name="Ovchinnikova G."/>
            <person name="Zhang X."/>
            <person name="Detter J.C."/>
            <person name="Han C."/>
            <person name="Tapia R."/>
            <person name="Land M."/>
            <person name="Hauser L."/>
            <person name="Kyrpides N."/>
            <person name="Ivanova N."/>
            <person name="Pagani I."/>
            <person name="Vogl K."/>
            <person name="Liu Z."/>
            <person name="Overmann J."/>
            <person name="Frigaard N.-U."/>
            <person name="Bryant D."/>
            <person name="Woyke T."/>
        </authorList>
    </citation>
    <scope>NUCLEOTIDE SEQUENCE [LARGE SCALE GENOMIC DNA]</scope>
    <source>
        <strain evidence="2 3">970</strain>
    </source>
</reference>
<keyword evidence="3" id="KW-1185">Reference proteome</keyword>
<evidence type="ECO:0000256" key="1">
    <source>
        <dbReference type="ARBA" id="ARBA00005651"/>
    </source>
</evidence>
<dbReference type="HOGENOM" id="CLU_154570_5_1_6"/>
<gene>
    <name evidence="2" type="ORF">Thi970DRAFT_03240</name>
</gene>
<dbReference type="Pfam" id="PF03683">
    <property type="entry name" value="UPF0175"/>
    <property type="match status" value="1"/>
</dbReference>
<name>H8Z684_9GAMM</name>
<protein>
    <submittedName>
        <fullName evidence="2">Uncharacterized small protein</fullName>
    </submittedName>
</protein>
<evidence type="ECO:0000313" key="3">
    <source>
        <dbReference type="Proteomes" id="UP000002964"/>
    </source>
</evidence>
<dbReference type="PANTHER" id="PTHR37525">
    <property type="entry name" value="UPF0175 PROTEIN SSL1255"/>
    <property type="match status" value="1"/>
</dbReference>
<dbReference type="InterPro" id="IPR005368">
    <property type="entry name" value="UPF0175"/>
</dbReference>
<dbReference type="RefSeq" id="WP_009150056.1">
    <property type="nucleotide sequence ID" value="NZ_CP121471.1"/>
</dbReference>
<reference evidence="3" key="1">
    <citation type="submission" date="2011-06" db="EMBL/GenBank/DDBJ databases">
        <authorList>
            <consortium name="US DOE Joint Genome Institute (JGI-PGF)"/>
            <person name="Lucas S."/>
            <person name="Han J."/>
            <person name="Lapidus A."/>
            <person name="Cheng J.-F."/>
            <person name="Goodwin L."/>
            <person name="Pitluck S."/>
            <person name="Peters L."/>
            <person name="Land M.L."/>
            <person name="Hauser L."/>
            <person name="Vogl K."/>
            <person name="Liu Z."/>
            <person name="Overmann J."/>
            <person name="Frigaard N.-U."/>
            <person name="Bryant D.A."/>
            <person name="Woyke T.J."/>
        </authorList>
    </citation>
    <scope>NUCLEOTIDE SEQUENCE [LARGE SCALE GENOMIC DNA]</scope>
    <source>
        <strain evidence="3">970</strain>
    </source>
</reference>
<dbReference type="AlphaFoldDB" id="H8Z684"/>
<dbReference type="InterPro" id="IPR052264">
    <property type="entry name" value="UPF0175_domain"/>
</dbReference>
<dbReference type="STRING" id="631362.Thi970DRAFT_03240"/>
<organism evidence="2 3">
    <name type="scientific">Thiorhodovibrio frisius</name>
    <dbReference type="NCBI Taxonomy" id="631362"/>
    <lineage>
        <taxon>Bacteria</taxon>
        <taxon>Pseudomonadati</taxon>
        <taxon>Pseudomonadota</taxon>
        <taxon>Gammaproteobacteria</taxon>
        <taxon>Chromatiales</taxon>
        <taxon>Chromatiaceae</taxon>
        <taxon>Thiorhodovibrio</taxon>
    </lineage>
</organism>
<dbReference type="EMBL" id="JH603170">
    <property type="protein sequence ID" value="EIC19651.1"/>
    <property type="molecule type" value="Genomic_DNA"/>
</dbReference>
<comment type="similarity">
    <text evidence="1">Belongs to the UPF0175 family.</text>
</comment>
<dbReference type="Proteomes" id="UP000002964">
    <property type="component" value="Unassembled WGS sequence"/>
</dbReference>
<sequence length="85" mass="9395">MPQIMVDFDSGALSALRQGPNEFAQEVKSAAVVQWYAEGRISQSKAAEILGLSRTDLLGELYRRRVPAVQADIEELREELACLTS</sequence>
<dbReference type="PANTHER" id="PTHR37525:SF1">
    <property type="entry name" value="UPF0175 PROTEIN SSL1255"/>
    <property type="match status" value="1"/>
</dbReference>
<dbReference type="eggNOG" id="COG2886">
    <property type="taxonomic scope" value="Bacteria"/>
</dbReference>
<proteinExistence type="inferred from homology"/>
<evidence type="ECO:0000313" key="2">
    <source>
        <dbReference type="EMBL" id="EIC19651.1"/>
    </source>
</evidence>